<reference evidence="17" key="1">
    <citation type="submission" date="2017-02" db="EMBL/GenBank/DDBJ databases">
        <authorList>
            <person name="Varghese N."/>
            <person name="Submissions S."/>
        </authorList>
    </citation>
    <scope>NUCLEOTIDE SEQUENCE [LARGE SCALE GENOMIC DNA]</scope>
    <source>
        <strain evidence="17">ATCC 35199</strain>
    </source>
</reference>
<comment type="cofactor">
    <cofactor evidence="2">
        <name>Mg(2+)</name>
        <dbReference type="ChEBI" id="CHEBI:18420"/>
    </cofactor>
</comment>
<dbReference type="UniPathway" id="UPA00074">
    <property type="reaction ID" value="UER00125"/>
</dbReference>
<evidence type="ECO:0000256" key="12">
    <source>
        <dbReference type="HAMAP-Rule" id="MF_00138"/>
    </source>
</evidence>
<dbReference type="Gene3D" id="3.30.1330.10">
    <property type="entry name" value="PurM-like, N-terminal domain"/>
    <property type="match status" value="1"/>
</dbReference>
<dbReference type="InterPro" id="IPR020561">
    <property type="entry name" value="PRibGlycinamid_synth_ATP-grasp"/>
</dbReference>
<dbReference type="InterPro" id="IPR010918">
    <property type="entry name" value="PurM-like_C_dom"/>
</dbReference>
<gene>
    <name evidence="12" type="primary">purD</name>
    <name evidence="16" type="ORF">SAMN02745120_1281</name>
</gene>
<dbReference type="GO" id="GO:0005524">
    <property type="term" value="F:ATP binding"/>
    <property type="evidence" value="ECO:0007669"/>
    <property type="project" value="UniProtKB-UniRule"/>
</dbReference>
<dbReference type="InterPro" id="IPR020560">
    <property type="entry name" value="PRibGlycinamide_synth_C-dom"/>
</dbReference>
<dbReference type="InterPro" id="IPR010141">
    <property type="entry name" value="FGAM_synthase"/>
</dbReference>
<dbReference type="Pfam" id="PF02769">
    <property type="entry name" value="AIRS_C"/>
    <property type="match status" value="1"/>
</dbReference>
<keyword evidence="17" id="KW-1185">Reference proteome</keyword>
<dbReference type="SUPFAM" id="SSF55326">
    <property type="entry name" value="PurM N-terminal domain-like"/>
    <property type="match status" value="2"/>
</dbReference>
<dbReference type="FunFam" id="3.40.50.20:FF:000006">
    <property type="entry name" value="Phosphoribosylamine--glycine ligase, chloroplastic"/>
    <property type="match status" value="1"/>
</dbReference>
<keyword evidence="11" id="KW-0464">Manganese</keyword>
<comment type="cofactor">
    <cofactor evidence="1">
        <name>Mn(2+)</name>
        <dbReference type="ChEBI" id="CHEBI:29035"/>
    </cofactor>
</comment>
<proteinExistence type="inferred from homology"/>
<evidence type="ECO:0000313" key="16">
    <source>
        <dbReference type="EMBL" id="SKB40013.1"/>
    </source>
</evidence>
<comment type="catalytic activity">
    <reaction evidence="12">
        <text>5-phospho-beta-D-ribosylamine + glycine + ATP = N(1)-(5-phospho-beta-D-ribosyl)glycinamide + ADP + phosphate + H(+)</text>
        <dbReference type="Rhea" id="RHEA:17453"/>
        <dbReference type="ChEBI" id="CHEBI:15378"/>
        <dbReference type="ChEBI" id="CHEBI:30616"/>
        <dbReference type="ChEBI" id="CHEBI:43474"/>
        <dbReference type="ChEBI" id="CHEBI:57305"/>
        <dbReference type="ChEBI" id="CHEBI:58681"/>
        <dbReference type="ChEBI" id="CHEBI:143788"/>
        <dbReference type="ChEBI" id="CHEBI:456216"/>
        <dbReference type="EC" id="6.3.4.13"/>
    </reaction>
</comment>
<dbReference type="PANTHER" id="PTHR10099:SF1">
    <property type="entry name" value="PHOSPHORIBOSYLFORMYLGLYCINAMIDINE SYNTHASE"/>
    <property type="match status" value="1"/>
</dbReference>
<dbReference type="InterPro" id="IPR000115">
    <property type="entry name" value="PRibGlycinamide_synth"/>
</dbReference>
<dbReference type="GO" id="GO:0004637">
    <property type="term" value="F:phosphoribosylamine-glycine ligase activity"/>
    <property type="evidence" value="ECO:0007669"/>
    <property type="project" value="UniProtKB-UniRule"/>
</dbReference>
<dbReference type="InterPro" id="IPR016185">
    <property type="entry name" value="PreATP-grasp_dom_sf"/>
</dbReference>
<dbReference type="GO" id="GO:0006189">
    <property type="term" value="P:'de novo' IMP biosynthetic process"/>
    <property type="evidence" value="ECO:0007669"/>
    <property type="project" value="UniProtKB-UniRule"/>
</dbReference>
<dbReference type="SMART" id="SM01210">
    <property type="entry name" value="GARS_C"/>
    <property type="match status" value="1"/>
</dbReference>
<dbReference type="CDD" id="cd02204">
    <property type="entry name" value="PurL_repeat2"/>
    <property type="match status" value="1"/>
</dbReference>
<dbReference type="SUPFAM" id="SSF52317">
    <property type="entry name" value="Class I glutamine amidotransferase-like"/>
    <property type="match status" value="1"/>
</dbReference>
<evidence type="ECO:0000256" key="4">
    <source>
        <dbReference type="ARBA" id="ARBA00013255"/>
    </source>
</evidence>
<dbReference type="Pfam" id="PF01071">
    <property type="entry name" value="GARS_A"/>
    <property type="match status" value="1"/>
</dbReference>
<evidence type="ECO:0000256" key="8">
    <source>
        <dbReference type="ARBA" id="ARBA00022755"/>
    </source>
</evidence>
<dbReference type="InterPro" id="IPR020562">
    <property type="entry name" value="PRibGlycinamide_synth_N"/>
</dbReference>
<dbReference type="Pfam" id="PF02843">
    <property type="entry name" value="GARS_C"/>
    <property type="match status" value="1"/>
</dbReference>
<dbReference type="SUPFAM" id="SSF51246">
    <property type="entry name" value="Rudiment single hybrid motif"/>
    <property type="match status" value="1"/>
</dbReference>
<dbReference type="SMART" id="SM01211">
    <property type="entry name" value="GATase_5"/>
    <property type="match status" value="1"/>
</dbReference>
<keyword evidence="9 13" id="KW-0067">ATP-binding</keyword>
<dbReference type="InterPro" id="IPR041609">
    <property type="entry name" value="PurL_linker"/>
</dbReference>
<keyword evidence="8 12" id="KW-0658">Purine biosynthesis</keyword>
<dbReference type="PROSITE" id="PS00184">
    <property type="entry name" value="GARS"/>
    <property type="match status" value="1"/>
</dbReference>
<dbReference type="EC" id="6.3.4.13" evidence="4 12"/>
<dbReference type="CDD" id="cd02203">
    <property type="entry name" value="PurL_repeat1"/>
    <property type="match status" value="1"/>
</dbReference>
<dbReference type="SMART" id="SM01209">
    <property type="entry name" value="GARS_A"/>
    <property type="match status" value="1"/>
</dbReference>
<feature type="region of interest" description="Disordered" evidence="14">
    <location>
        <begin position="878"/>
        <end position="909"/>
    </location>
</feature>
<evidence type="ECO:0000259" key="15">
    <source>
        <dbReference type="PROSITE" id="PS50975"/>
    </source>
</evidence>
<protein>
    <recommendedName>
        <fullName evidence="4 12">Phosphoribosylamine--glycine ligase</fullName>
        <ecNumber evidence="4 12">6.3.4.13</ecNumber>
    </recommendedName>
    <alternativeName>
        <fullName evidence="12">GARS</fullName>
    </alternativeName>
    <alternativeName>
        <fullName evidence="12">Glycinamide ribonucleotide synthetase</fullName>
    </alternativeName>
    <alternativeName>
        <fullName evidence="12">Phosphoribosylglycinamide synthetase</fullName>
    </alternativeName>
</protein>
<evidence type="ECO:0000256" key="6">
    <source>
        <dbReference type="ARBA" id="ARBA00022723"/>
    </source>
</evidence>
<keyword evidence="10" id="KW-0460">Magnesium</keyword>
<comment type="similarity">
    <text evidence="12">Belongs to the GARS family.</text>
</comment>
<dbReference type="Gene3D" id="3.40.50.20">
    <property type="match status" value="1"/>
</dbReference>
<dbReference type="Gene3D" id="3.40.50.880">
    <property type="match status" value="1"/>
</dbReference>
<dbReference type="Gene3D" id="3.30.1490.20">
    <property type="entry name" value="ATP-grasp fold, A domain"/>
    <property type="match status" value="1"/>
</dbReference>
<evidence type="ECO:0000256" key="5">
    <source>
        <dbReference type="ARBA" id="ARBA00022598"/>
    </source>
</evidence>
<evidence type="ECO:0000256" key="9">
    <source>
        <dbReference type="ARBA" id="ARBA00022840"/>
    </source>
</evidence>
<evidence type="ECO:0000256" key="14">
    <source>
        <dbReference type="SAM" id="MobiDB-lite"/>
    </source>
</evidence>
<dbReference type="GO" id="GO:0046872">
    <property type="term" value="F:metal ion binding"/>
    <property type="evidence" value="ECO:0007669"/>
    <property type="project" value="UniProtKB-KW"/>
</dbReference>
<evidence type="ECO:0000256" key="11">
    <source>
        <dbReference type="ARBA" id="ARBA00023211"/>
    </source>
</evidence>
<dbReference type="FunFam" id="3.90.600.10:FF:000001">
    <property type="entry name" value="Trifunctional purine biosynthetic protein adenosine-3"/>
    <property type="match status" value="1"/>
</dbReference>
<dbReference type="InterPro" id="IPR011054">
    <property type="entry name" value="Rudment_hybrid_motif"/>
</dbReference>
<dbReference type="Gene3D" id="3.90.650.10">
    <property type="entry name" value="PurM-like C-terminal domain"/>
    <property type="match status" value="1"/>
</dbReference>
<dbReference type="SUPFAM" id="SSF56042">
    <property type="entry name" value="PurM C-terminal domain-like"/>
    <property type="match status" value="2"/>
</dbReference>
<dbReference type="Gene3D" id="3.30.470.20">
    <property type="entry name" value="ATP-grasp fold, B domain"/>
    <property type="match status" value="1"/>
</dbReference>
<dbReference type="InterPro" id="IPR011761">
    <property type="entry name" value="ATP-grasp"/>
</dbReference>
<dbReference type="GO" id="GO:0005737">
    <property type="term" value="C:cytoplasm"/>
    <property type="evidence" value="ECO:0007669"/>
    <property type="project" value="TreeGrafter"/>
</dbReference>
<sequence length="1669" mass="182698">MNILVIGGGAREHAIIYKLSQSSRAGKIYAAPGNAGIAELAKCIDISATDVEGLVEFAKNNSIDLVIVGPEDPLCMGVVDRLTAEGIKVFGPEKASAQLEGSKAFAKEFMLRNGIPTARYIKTSDINQAMQAFEMMFTSSPYGKAVIKADGLCAGKGVVVAESLEQGFEFITEVLTNRIFGETELVLEEYIEGIEASLLCFVDHNTIVAMPTAKDHKRIYEAERGPNTGGMGTYSPNPIALAYHDEMIKEVAKAYHKGLQKEGLSYRGIIFFGFMITPEGIKVLEFNTRFGDPETQSILVRLETDLLEIFDMATQDKLNELDIKWSDNQAVTLVLASKGYPGAYEKGKPITIKDKAKLDNLGVVFHAGTKLDCDTPVTNGGRVLSLTAKAPTLDEAMAKAYKMAELIDFEGKTYRKDIGPMVKRIYVQKKAEFDIEGASLAAQIKESLGIHLDSVSPYQRYDMQNITIDEINKISKTILSEPPVDDIYIQEEAFETEKSMTSPIVVELHRGQYDQREDGLLQSLAVVLGKEDVKIRCARVYDIKGKVTAEELEKIKAYLINPVDQQEGSMKLPNLLEDEQPIIQTKAVIDGFIAMDESALSDFHAKNGLAMKLEDLKYFQDYFKTKENRDPSEVELAMVDTYWSDHCRHTTFNTVLENVSFISSANKAIQLAVLQAYKDYLDLREKAHNNEKPLTLMDMATIMARYMRKNGQLDDLEVSDEINACSVKIKVKVNGEDQDYLLMFKNETHNHPTEIEPFGGASTCLGGAIRDPLSGRSYVYQAMRVTGSADPREAISETLEGKLPQRKITQEAAKGYSAYGNQIGLCTGFVDEVYHPGFKAKRMEVGAVIGAAPAENVIRKQPESGDIIVLIGGRTGRDGVGGATGSSKEQTEKSIELSSAEVQKGNAPSERKLQRLFRNPKAASLIKKCNDFGAGGVSVAIGELADGLDIKLDKVPLKYAGLTPKEIAISESQERMACVISPADLDAFMKLCHEENIEATVVATVTDTNRLVMTYNDEVMVDIDRTFLDSAGVTSSQEVEVEIPYTLDMFAETEIKDIESELKSRLADLNVCSKKGLIQRFDNTIGAASVLIPLGGDYQLTPAQGMACNIPSLDGDTSTASVMTYGYNPYLSEQSPFHGAYYAVIESVSKIAALGAPVEKTRLSFQEYFEKLGEDKRKWGKPLSALIGALKVQRELSLPAIGGKDSMSGTYKDLNVPPTLISFAVSYQDSEKIISQELKEAGNTIGLLFTPATEDNLLDMEMYKDNLNTLKALALENKIKSAYAVTHEGILAGLTKMAFGNNLGVNLNADLKADMLFKPLYGSFVVELAEEDARVMTLGKVEKSPVLKVGASVAIELKDLQATYEEPLESVFGTKNPAQETVKTVFEAQSKLELKPSKAKMSIAQPKVVIPVFPGTNCEYDSAFAFDKAGAKATIQVLRNLTLKDIDESLKELEKTIRESQILMIPGGFSLGDEPDGSGKFIAAVLSSPRISDAIAQLLEKNDGLILGVCNGFQALIKTGLLPYGEIKTLDSDAPTLTHNAIGRHMAQFIKTKVVATNSPWTSLLTEGDIHQIPVSHGEGRLIGSEAVIKQLYDNHQVAFQYVDDSGNPTMKLPYNPNGSYGAIEGLVSPCGRILGKMGHTERVQKGLFNNYKITSKQLLFEGGVTYYK</sequence>
<dbReference type="PROSITE" id="PS50975">
    <property type="entry name" value="ATP_GRASP"/>
    <property type="match status" value="1"/>
</dbReference>
<dbReference type="OrthoDB" id="9804441at2"/>
<dbReference type="RefSeq" id="WP_079589175.1">
    <property type="nucleotide sequence ID" value="NZ_FUYN01000002.1"/>
</dbReference>
<dbReference type="InterPro" id="IPR013815">
    <property type="entry name" value="ATP_grasp_subdomain_1"/>
</dbReference>
<evidence type="ECO:0000313" key="17">
    <source>
        <dbReference type="Proteomes" id="UP000243406"/>
    </source>
</evidence>
<dbReference type="PANTHER" id="PTHR10099">
    <property type="entry name" value="PHOSPHORIBOSYLFORMYLGLYCINAMIDINE SYNTHASE"/>
    <property type="match status" value="1"/>
</dbReference>
<dbReference type="InterPro" id="IPR036676">
    <property type="entry name" value="PurM-like_C_sf"/>
</dbReference>
<dbReference type="InterPro" id="IPR029062">
    <property type="entry name" value="Class_I_gatase-like"/>
</dbReference>
<dbReference type="Pfam" id="PF13507">
    <property type="entry name" value="GATase_5"/>
    <property type="match status" value="1"/>
</dbReference>
<dbReference type="Pfam" id="PF02844">
    <property type="entry name" value="GARS_N"/>
    <property type="match status" value="1"/>
</dbReference>
<dbReference type="HAMAP" id="MF_00138">
    <property type="entry name" value="GARS"/>
    <property type="match status" value="1"/>
</dbReference>
<dbReference type="SUPFAM" id="SSF52440">
    <property type="entry name" value="PreATP-grasp domain"/>
    <property type="match status" value="1"/>
</dbReference>
<dbReference type="GO" id="GO:0004642">
    <property type="term" value="F:phosphoribosylformylglycinamidine synthase activity"/>
    <property type="evidence" value="ECO:0007669"/>
    <property type="project" value="TreeGrafter"/>
</dbReference>
<dbReference type="SUPFAM" id="SSF56059">
    <property type="entry name" value="Glutathione synthetase ATP-binding domain-like"/>
    <property type="match status" value="1"/>
</dbReference>
<evidence type="ECO:0000256" key="7">
    <source>
        <dbReference type="ARBA" id="ARBA00022741"/>
    </source>
</evidence>
<evidence type="ECO:0000256" key="13">
    <source>
        <dbReference type="PROSITE-ProRule" id="PRU00409"/>
    </source>
</evidence>
<dbReference type="InterPro" id="IPR020559">
    <property type="entry name" value="PRibGlycinamide_synth_CS"/>
</dbReference>
<dbReference type="PROSITE" id="PS51273">
    <property type="entry name" value="GATASE_TYPE_1"/>
    <property type="match status" value="1"/>
</dbReference>
<dbReference type="Gene3D" id="1.10.8.750">
    <property type="entry name" value="Phosphoribosylformylglycinamidine synthase, linker domain"/>
    <property type="match status" value="1"/>
</dbReference>
<evidence type="ECO:0000256" key="10">
    <source>
        <dbReference type="ARBA" id="ARBA00022842"/>
    </source>
</evidence>
<evidence type="ECO:0000256" key="3">
    <source>
        <dbReference type="ARBA" id="ARBA00005174"/>
    </source>
</evidence>
<organism evidence="16 17">
    <name type="scientific">Acetoanaerobium noterae</name>
    <dbReference type="NCBI Taxonomy" id="745369"/>
    <lineage>
        <taxon>Bacteria</taxon>
        <taxon>Bacillati</taxon>
        <taxon>Bacillota</taxon>
        <taxon>Clostridia</taxon>
        <taxon>Peptostreptococcales</taxon>
        <taxon>Filifactoraceae</taxon>
        <taxon>Acetoanaerobium</taxon>
    </lineage>
</organism>
<dbReference type="InterPro" id="IPR036921">
    <property type="entry name" value="PurM-like_N_sf"/>
</dbReference>
<dbReference type="Proteomes" id="UP000243406">
    <property type="component" value="Unassembled WGS sequence"/>
</dbReference>
<name>A0A1T5AZG9_9FIRM</name>
<feature type="domain" description="ATP-grasp" evidence="15">
    <location>
        <begin position="107"/>
        <end position="315"/>
    </location>
</feature>
<dbReference type="EMBL" id="FUYN01000002">
    <property type="protein sequence ID" value="SKB40013.1"/>
    <property type="molecule type" value="Genomic_DNA"/>
</dbReference>
<dbReference type="NCBIfam" id="TIGR01857">
    <property type="entry name" value="FGAM-synthase"/>
    <property type="match status" value="1"/>
</dbReference>
<keyword evidence="5 12" id="KW-0436">Ligase</keyword>
<dbReference type="FunFam" id="3.30.1330.10:FF:000013">
    <property type="entry name" value="Phosphoribosylformylglycinamidine synthase"/>
    <property type="match status" value="1"/>
</dbReference>
<evidence type="ECO:0000256" key="2">
    <source>
        <dbReference type="ARBA" id="ARBA00001946"/>
    </source>
</evidence>
<accession>A0A1T5AZG9</accession>
<dbReference type="InterPro" id="IPR037123">
    <property type="entry name" value="PRibGlycinamide_synth_C_sf"/>
</dbReference>
<evidence type="ECO:0000256" key="1">
    <source>
        <dbReference type="ARBA" id="ARBA00001936"/>
    </source>
</evidence>
<dbReference type="Pfam" id="PF18072">
    <property type="entry name" value="FGAR-AT_linker"/>
    <property type="match status" value="1"/>
</dbReference>
<dbReference type="Gene3D" id="3.90.600.10">
    <property type="entry name" value="Phosphoribosylglycinamide synthetase, C-terminal domain"/>
    <property type="match status" value="1"/>
</dbReference>
<dbReference type="GO" id="GO:0009113">
    <property type="term" value="P:purine nucleobase biosynthetic process"/>
    <property type="evidence" value="ECO:0007669"/>
    <property type="project" value="InterPro"/>
</dbReference>
<keyword evidence="6" id="KW-0479">Metal-binding</keyword>
<keyword evidence="7 13" id="KW-0547">Nucleotide-binding</keyword>
<dbReference type="NCBIfam" id="TIGR00877">
    <property type="entry name" value="purD"/>
    <property type="match status" value="1"/>
</dbReference>
<comment type="pathway">
    <text evidence="3 12">Purine metabolism; IMP biosynthesis via de novo pathway; N(1)-(5-phospho-D-ribosyl)glycinamide from 5-phospho-alpha-D-ribose 1-diphosphate: step 2/2.</text>
</comment>